<gene>
    <name evidence="7" type="ORF">DDE83_000599</name>
</gene>
<feature type="region of interest" description="Disordered" evidence="4">
    <location>
        <begin position="1"/>
        <end position="71"/>
    </location>
</feature>
<dbReference type="Proteomes" id="UP000249619">
    <property type="component" value="Unassembled WGS sequence"/>
</dbReference>
<keyword evidence="7" id="KW-0436">Ligase</keyword>
<dbReference type="EMBL" id="QGDH01000006">
    <property type="protein sequence ID" value="RAR16024.1"/>
    <property type="molecule type" value="Genomic_DNA"/>
</dbReference>
<dbReference type="GO" id="GO:0031146">
    <property type="term" value="P:SCF-dependent proteasomal ubiquitin-dependent protein catabolic process"/>
    <property type="evidence" value="ECO:0007669"/>
    <property type="project" value="TreeGrafter"/>
</dbReference>
<dbReference type="InterPro" id="IPR001810">
    <property type="entry name" value="F-box_dom"/>
</dbReference>
<evidence type="ECO:0000256" key="4">
    <source>
        <dbReference type="SAM" id="MobiDB-lite"/>
    </source>
</evidence>
<evidence type="ECO:0000259" key="6">
    <source>
        <dbReference type="Pfam" id="PF25372"/>
    </source>
</evidence>
<dbReference type="Pfam" id="PF25372">
    <property type="entry name" value="DUF7885"/>
    <property type="match status" value="1"/>
</dbReference>
<evidence type="ECO:0000256" key="2">
    <source>
        <dbReference type="ARBA" id="ARBA00022737"/>
    </source>
</evidence>
<evidence type="ECO:0000313" key="7">
    <source>
        <dbReference type="EMBL" id="RAR16024.1"/>
    </source>
</evidence>
<name>A0A364NFD1_STELY</name>
<keyword evidence="8" id="KW-1185">Reference proteome</keyword>
<dbReference type="STRING" id="183478.A0A364NFD1"/>
<keyword evidence="2" id="KW-0677">Repeat</keyword>
<feature type="compositionally biased region" description="Low complexity" evidence="4">
    <location>
        <begin position="24"/>
        <end position="36"/>
    </location>
</feature>
<dbReference type="PANTHER" id="PTHR13318">
    <property type="entry name" value="PARTNER OF PAIRED, ISOFORM B-RELATED"/>
    <property type="match status" value="1"/>
</dbReference>
<organism evidence="7 8">
    <name type="scientific">Stemphylium lycopersici</name>
    <name type="common">Tomato gray leaf spot disease fungus</name>
    <name type="synonym">Thyrospora lycopersici</name>
    <dbReference type="NCBI Taxonomy" id="183478"/>
    <lineage>
        <taxon>Eukaryota</taxon>
        <taxon>Fungi</taxon>
        <taxon>Dikarya</taxon>
        <taxon>Ascomycota</taxon>
        <taxon>Pezizomycotina</taxon>
        <taxon>Dothideomycetes</taxon>
        <taxon>Pleosporomycetidae</taxon>
        <taxon>Pleosporales</taxon>
        <taxon>Pleosporineae</taxon>
        <taxon>Pleosporaceae</taxon>
        <taxon>Stemphylium</taxon>
    </lineage>
</organism>
<accession>A0A364NFD1</accession>
<dbReference type="InterPro" id="IPR057207">
    <property type="entry name" value="FBXL15_LRR"/>
</dbReference>
<dbReference type="InterPro" id="IPR006553">
    <property type="entry name" value="Leu-rich_rpt_Cys-con_subtyp"/>
</dbReference>
<keyword evidence="1" id="KW-0433">Leucine-rich repeat</keyword>
<protein>
    <submittedName>
        <fullName evidence="7">Ubiquitin ligase complex F-box protein GRR1</fullName>
    </submittedName>
</protein>
<feature type="domain" description="F-box/LRR-repeat protein 15-like leucin rich repeat" evidence="6">
    <location>
        <begin position="253"/>
        <end position="496"/>
    </location>
</feature>
<dbReference type="InterPro" id="IPR036047">
    <property type="entry name" value="F-box-like_dom_sf"/>
</dbReference>
<proteinExistence type="predicted"/>
<dbReference type="SUPFAM" id="SSF81383">
    <property type="entry name" value="F-box domain"/>
    <property type="match status" value="1"/>
</dbReference>
<evidence type="ECO:0000313" key="8">
    <source>
        <dbReference type="Proteomes" id="UP000249619"/>
    </source>
</evidence>
<dbReference type="SMART" id="SM00367">
    <property type="entry name" value="LRR_CC"/>
    <property type="match status" value="12"/>
</dbReference>
<dbReference type="OrthoDB" id="10257471at2759"/>
<comment type="caution">
    <text evidence="7">The sequence shown here is derived from an EMBL/GenBank/DDBJ whole genome shotgun (WGS) entry which is preliminary data.</text>
</comment>
<reference evidence="8" key="1">
    <citation type="submission" date="2018-05" db="EMBL/GenBank/DDBJ databases">
        <title>Draft genome sequence of Stemphylium lycopersici strain CIDEFI 213.</title>
        <authorList>
            <person name="Medina R."/>
            <person name="Franco M.E.E."/>
            <person name="Lucentini C.G."/>
            <person name="Saparrat M.C.N."/>
            <person name="Balatti P.A."/>
        </authorList>
    </citation>
    <scope>NUCLEOTIDE SEQUENCE [LARGE SCALE GENOMIC DNA]</scope>
    <source>
        <strain evidence="8">CIDEFI 213</strain>
    </source>
</reference>
<dbReference type="GO" id="GO:0019005">
    <property type="term" value="C:SCF ubiquitin ligase complex"/>
    <property type="evidence" value="ECO:0007669"/>
    <property type="project" value="UniProtKB-ARBA"/>
</dbReference>
<dbReference type="SUPFAM" id="SSF52047">
    <property type="entry name" value="RNI-like"/>
    <property type="match status" value="1"/>
</dbReference>
<dbReference type="GO" id="GO:0016874">
    <property type="term" value="F:ligase activity"/>
    <property type="evidence" value="ECO:0007669"/>
    <property type="project" value="UniProtKB-KW"/>
</dbReference>
<dbReference type="AlphaFoldDB" id="A0A364NFD1"/>
<keyword evidence="3" id="KW-0833">Ubl conjugation pathway</keyword>
<sequence>MAMAEHANTARVRQARRRERETSTSRSDSSASTSPERGFDDEDKDSIMLQSNDSLSSLAPSVSPDSNDDDARRRAIEEQNRVSPISRLPAELMIAVFAKLSSPADLKNCMLVSKTWAGNSVGLLWHRPSTNKWSNVKSVIHTVQTFNSFFDYSSLIKRLNLAALGPEVSDGTLKPLSSCKRIERLTLTNCTKLTDLSLEAMLEGNRYILALDVTNVDSITDRTMHALAQHAVRLQGLNITNCKRITDDSLEAVAKSCRHLKRLKLNGCSQLSDRSIIAFARNCRYILEIDLHDCKNLDDASITTLITEGPNLRELRLAHCQKITDQAFLRLPADATYDCLRILDLTDCGELQDSGVQKIIHAAPRLRNLVLAKCRNLTDRAVMAITRLGKNLHYIHLGHCAGITDVGVTQLVKLCNRIRYIDLACCNSLTDASVMQLAALPKLKRIGLVKCAAITDRSILALAKPKQIGSTGPIAPSVLERVHLSYCTNLSLGGIHALLNNCPRLTHLSLTGVQAFLRDDLLAFCREAPAEFNDHQRDVFCVFSGVGVQRLRNFMNTTSGSDVDRDGDGFGVNDGTMYHDDEDGDNMVVVTAQANTMAIDEEDEFGNDSEMA</sequence>
<dbReference type="FunFam" id="3.80.10.10:FF:000251">
    <property type="entry name" value="Ubiquitin ligase complex F-box protein GRR1"/>
    <property type="match status" value="1"/>
</dbReference>
<evidence type="ECO:0000256" key="1">
    <source>
        <dbReference type="ARBA" id="ARBA00022614"/>
    </source>
</evidence>
<evidence type="ECO:0000256" key="3">
    <source>
        <dbReference type="ARBA" id="ARBA00022786"/>
    </source>
</evidence>
<feature type="domain" description="F-box" evidence="5">
    <location>
        <begin position="85"/>
        <end position="129"/>
    </location>
</feature>
<dbReference type="Pfam" id="PF12937">
    <property type="entry name" value="F-box-like"/>
    <property type="match status" value="1"/>
</dbReference>
<feature type="compositionally biased region" description="Polar residues" evidence="4">
    <location>
        <begin position="48"/>
        <end position="65"/>
    </location>
</feature>
<dbReference type="InterPro" id="IPR032675">
    <property type="entry name" value="LRR_dom_sf"/>
</dbReference>
<evidence type="ECO:0000259" key="5">
    <source>
        <dbReference type="Pfam" id="PF12937"/>
    </source>
</evidence>
<dbReference type="Gene3D" id="3.80.10.10">
    <property type="entry name" value="Ribonuclease Inhibitor"/>
    <property type="match status" value="3"/>
</dbReference>